<gene>
    <name evidence="1" type="ORF">ACFSM5_15530</name>
</gene>
<dbReference type="SUPFAM" id="SSF53187">
    <property type="entry name" value="Zn-dependent exopeptidases"/>
    <property type="match status" value="1"/>
</dbReference>
<evidence type="ECO:0000313" key="1">
    <source>
        <dbReference type="EMBL" id="MFD2264314.1"/>
    </source>
</evidence>
<dbReference type="PIRSF" id="PIRSF029730">
    <property type="entry name" value="UCP029730"/>
    <property type="match status" value="1"/>
</dbReference>
<sequence>MSLLQSGDPQPVEYVNLTGPAPILLLCDHASNRIPLSLGDLGVSEAERGRHIGYDIGAAAITRYLAEWLDAPALLSCFSRLVVDLNRRIDDPTSMPPVSDGTFVPGNRDLSPADRQARIDALFTPYHNAVADQLAGFAGRGIKPAVLSIHSCTAVMAGFHRPWEIGVLWNQDGRIAEPLMAELARPGDINVGDNQPYSGRDHHGHTLDFHAEPAGLPHVLIEVRQDLIETPGGQRAWAERLYNAFVPVLAALGETA</sequence>
<dbReference type="InterPro" id="IPR007709">
    <property type="entry name" value="N-FG_amidohydro"/>
</dbReference>
<dbReference type="RefSeq" id="WP_379877387.1">
    <property type="nucleotide sequence ID" value="NZ_JBHUIP010000013.1"/>
</dbReference>
<comment type="caution">
    <text evidence="1">The sequence shown here is derived from an EMBL/GenBank/DDBJ whole genome shotgun (WGS) entry which is preliminary data.</text>
</comment>
<keyword evidence="2" id="KW-1185">Reference proteome</keyword>
<dbReference type="Pfam" id="PF05013">
    <property type="entry name" value="FGase"/>
    <property type="match status" value="1"/>
</dbReference>
<name>A0ABW5DWY7_9PROT</name>
<dbReference type="InterPro" id="IPR011227">
    <property type="entry name" value="UCP029730"/>
</dbReference>
<dbReference type="Gene3D" id="3.40.630.40">
    <property type="entry name" value="Zn-dependent exopeptidases"/>
    <property type="match status" value="1"/>
</dbReference>
<evidence type="ECO:0000313" key="2">
    <source>
        <dbReference type="Proteomes" id="UP001597295"/>
    </source>
</evidence>
<reference evidence="2" key="1">
    <citation type="journal article" date="2019" name="Int. J. Syst. Evol. Microbiol.">
        <title>The Global Catalogue of Microorganisms (GCM) 10K type strain sequencing project: providing services to taxonomists for standard genome sequencing and annotation.</title>
        <authorList>
            <consortium name="The Broad Institute Genomics Platform"/>
            <consortium name="The Broad Institute Genome Sequencing Center for Infectious Disease"/>
            <person name="Wu L."/>
            <person name="Ma J."/>
        </authorList>
    </citation>
    <scope>NUCLEOTIDE SEQUENCE [LARGE SCALE GENOMIC DNA]</scope>
    <source>
        <strain evidence="2">CGMCC 1.19062</strain>
    </source>
</reference>
<dbReference type="EMBL" id="JBHUIP010000013">
    <property type="protein sequence ID" value="MFD2264314.1"/>
    <property type="molecule type" value="Genomic_DNA"/>
</dbReference>
<protein>
    <submittedName>
        <fullName evidence="1">N-formylglutamate amidohydrolase</fullName>
    </submittedName>
</protein>
<proteinExistence type="predicted"/>
<accession>A0ABW5DWY7</accession>
<dbReference type="Proteomes" id="UP001597295">
    <property type="component" value="Unassembled WGS sequence"/>
</dbReference>
<organism evidence="1 2">
    <name type="scientific">Lacibacterium aquatile</name>
    <dbReference type="NCBI Taxonomy" id="1168082"/>
    <lineage>
        <taxon>Bacteria</taxon>
        <taxon>Pseudomonadati</taxon>
        <taxon>Pseudomonadota</taxon>
        <taxon>Alphaproteobacteria</taxon>
        <taxon>Rhodospirillales</taxon>
        <taxon>Rhodospirillaceae</taxon>
    </lineage>
</organism>